<evidence type="ECO:0000313" key="10">
    <source>
        <dbReference type="EMBL" id="KAK9678571.1"/>
    </source>
</evidence>
<feature type="chain" id="PRO_5043351419" evidence="9">
    <location>
        <begin position="23"/>
        <end position="245"/>
    </location>
</feature>
<dbReference type="AlphaFoldDB" id="A0AAW1HQN9"/>
<keyword evidence="3" id="KW-0052">Apoplast</keyword>
<accession>A0AAW1HQN9</accession>
<evidence type="ECO:0000256" key="7">
    <source>
        <dbReference type="ARBA" id="ARBA00023278"/>
    </source>
</evidence>
<dbReference type="PANTHER" id="PTHR33348:SF44">
    <property type="entry name" value="PRECURSOR OF CEP6"/>
    <property type="match status" value="1"/>
</dbReference>
<comment type="subcellular location">
    <subcellularLocation>
        <location evidence="1">Secreted</location>
        <location evidence="1">Extracellular space</location>
        <location evidence="1">Apoplast</location>
    </subcellularLocation>
</comment>
<comment type="caution">
    <text evidence="10">The sequence shown here is derived from an EMBL/GenBank/DDBJ whole genome shotgun (WGS) entry which is preliminary data.</text>
</comment>
<evidence type="ECO:0000256" key="4">
    <source>
        <dbReference type="ARBA" id="ARBA00022525"/>
    </source>
</evidence>
<keyword evidence="11" id="KW-1185">Reference proteome</keyword>
<feature type="region of interest" description="Disordered" evidence="8">
    <location>
        <begin position="175"/>
        <end position="245"/>
    </location>
</feature>
<comment type="similarity">
    <text evidence="2">Belongs to the C-terminally encoded plant signaling peptide (CEP) family.</text>
</comment>
<evidence type="ECO:0000313" key="11">
    <source>
        <dbReference type="Proteomes" id="UP001443914"/>
    </source>
</evidence>
<dbReference type="GO" id="GO:0005179">
    <property type="term" value="F:hormone activity"/>
    <property type="evidence" value="ECO:0007669"/>
    <property type="project" value="UniProtKB-KW"/>
</dbReference>
<organism evidence="10 11">
    <name type="scientific">Saponaria officinalis</name>
    <name type="common">Common soapwort</name>
    <name type="synonym">Lychnis saponaria</name>
    <dbReference type="NCBI Taxonomy" id="3572"/>
    <lineage>
        <taxon>Eukaryota</taxon>
        <taxon>Viridiplantae</taxon>
        <taxon>Streptophyta</taxon>
        <taxon>Embryophyta</taxon>
        <taxon>Tracheophyta</taxon>
        <taxon>Spermatophyta</taxon>
        <taxon>Magnoliopsida</taxon>
        <taxon>eudicotyledons</taxon>
        <taxon>Gunneridae</taxon>
        <taxon>Pentapetalae</taxon>
        <taxon>Caryophyllales</taxon>
        <taxon>Caryophyllaceae</taxon>
        <taxon>Caryophylleae</taxon>
        <taxon>Saponaria</taxon>
    </lineage>
</organism>
<dbReference type="PANTHER" id="PTHR33348">
    <property type="entry name" value="PRECURSOR OF CEP5"/>
    <property type="match status" value="1"/>
</dbReference>
<sequence length="245" mass="26102">MVRIHLICTLALLYTILTQMLSTEGRVIKTSAIKTAPQKTSISISQSVKHEHIFPSSKTTDIIPKKSFKVSSSCVHKVESIGQGGIPNLKSPANNRLKAPGYSNVHPGHAKKDSNKPNIFIPSRSLTSSSFTSAFAMVHESDFRPTTPGTSPGAGHAGRNKNDIEESTHCLNDKCTEGFQPTAPGDSPGAGHSFVNDDSKALEQAKRHGVTHTQAGHTDDNRPTAPGQSPGAGHPVSKEMIKPNS</sequence>
<keyword evidence="6 9" id="KW-0732">Signal</keyword>
<keyword evidence="5" id="KW-0372">Hormone</keyword>
<dbReference type="InterPro" id="IPR033250">
    <property type="entry name" value="CEP"/>
</dbReference>
<evidence type="ECO:0000256" key="2">
    <source>
        <dbReference type="ARBA" id="ARBA00008963"/>
    </source>
</evidence>
<reference evidence="10" key="1">
    <citation type="submission" date="2024-03" db="EMBL/GenBank/DDBJ databases">
        <title>WGS assembly of Saponaria officinalis var. Norfolk2.</title>
        <authorList>
            <person name="Jenkins J."/>
            <person name="Shu S."/>
            <person name="Grimwood J."/>
            <person name="Barry K."/>
            <person name="Goodstein D."/>
            <person name="Schmutz J."/>
            <person name="Leebens-Mack J."/>
            <person name="Osbourn A."/>
        </authorList>
    </citation>
    <scope>NUCLEOTIDE SEQUENCE [LARGE SCALE GENOMIC DNA]</scope>
    <source>
        <strain evidence="10">JIC</strain>
    </source>
</reference>
<proteinExistence type="inferred from homology"/>
<dbReference type="GO" id="GO:2000280">
    <property type="term" value="P:regulation of root development"/>
    <property type="evidence" value="ECO:0007669"/>
    <property type="project" value="TreeGrafter"/>
</dbReference>
<protein>
    <submittedName>
        <fullName evidence="10">Uncharacterized protein</fullName>
    </submittedName>
</protein>
<dbReference type="GO" id="GO:1902025">
    <property type="term" value="P:nitrate import"/>
    <property type="evidence" value="ECO:0007669"/>
    <property type="project" value="TreeGrafter"/>
</dbReference>
<evidence type="ECO:0000256" key="9">
    <source>
        <dbReference type="SAM" id="SignalP"/>
    </source>
</evidence>
<feature type="region of interest" description="Disordered" evidence="8">
    <location>
        <begin position="142"/>
        <end position="162"/>
    </location>
</feature>
<dbReference type="GO" id="GO:1901371">
    <property type="term" value="P:regulation of leaf morphogenesis"/>
    <property type="evidence" value="ECO:0007669"/>
    <property type="project" value="TreeGrafter"/>
</dbReference>
<evidence type="ECO:0000256" key="5">
    <source>
        <dbReference type="ARBA" id="ARBA00022702"/>
    </source>
</evidence>
<evidence type="ECO:0000256" key="8">
    <source>
        <dbReference type="SAM" id="MobiDB-lite"/>
    </source>
</evidence>
<dbReference type="GO" id="GO:0006995">
    <property type="term" value="P:cellular response to nitrogen starvation"/>
    <property type="evidence" value="ECO:0007669"/>
    <property type="project" value="UniProtKB-ARBA"/>
</dbReference>
<gene>
    <name evidence="10" type="ORF">RND81_11G220000</name>
</gene>
<evidence type="ECO:0000256" key="6">
    <source>
        <dbReference type="ARBA" id="ARBA00022729"/>
    </source>
</evidence>
<dbReference type="GO" id="GO:0048364">
    <property type="term" value="P:root development"/>
    <property type="evidence" value="ECO:0007669"/>
    <property type="project" value="InterPro"/>
</dbReference>
<evidence type="ECO:0000256" key="3">
    <source>
        <dbReference type="ARBA" id="ARBA00022523"/>
    </source>
</evidence>
<evidence type="ECO:0000256" key="1">
    <source>
        <dbReference type="ARBA" id="ARBA00004271"/>
    </source>
</evidence>
<keyword evidence="7" id="KW-0379">Hydroxylation</keyword>
<dbReference type="GO" id="GO:0048046">
    <property type="term" value="C:apoplast"/>
    <property type="evidence" value="ECO:0007669"/>
    <property type="project" value="UniProtKB-SubCell"/>
</dbReference>
<feature type="compositionally biased region" description="Basic and acidic residues" evidence="8">
    <location>
        <begin position="236"/>
        <end position="245"/>
    </location>
</feature>
<name>A0AAW1HQN9_SAPOF</name>
<keyword evidence="4" id="KW-0964">Secreted</keyword>
<feature type="signal peptide" evidence="9">
    <location>
        <begin position="1"/>
        <end position="22"/>
    </location>
</feature>
<dbReference type="Proteomes" id="UP001443914">
    <property type="component" value="Unassembled WGS sequence"/>
</dbReference>
<feature type="compositionally biased region" description="Basic and acidic residues" evidence="8">
    <location>
        <begin position="195"/>
        <end position="206"/>
    </location>
</feature>
<dbReference type="EMBL" id="JBDFQZ010000011">
    <property type="protein sequence ID" value="KAK9678571.1"/>
    <property type="molecule type" value="Genomic_DNA"/>
</dbReference>